<dbReference type="AlphaFoldDB" id="Q6TFD4"/>
<geneLocation type="plasmid" evidence="1">
    <name>pKAP298</name>
</geneLocation>
<keyword evidence="1" id="KW-0614">Plasmid</keyword>
<accession>Q6TFD4</accession>
<reference evidence="1" key="1">
    <citation type="journal article" date="2005" name="J. Mol. Evol.">
        <title>Sequence, transcription activity, and evolutionary origin of the R-body coding plasmid pKAP298 from the intracellular parasitic bacterium Caedibacter taeniospiralis.</title>
        <authorList>
            <person name="Jeblick J."/>
            <person name="Kusch J."/>
        </authorList>
    </citation>
    <scope>NUCLEOTIDE SEQUENCE</scope>
    <source>
        <plasmid evidence="1">pKAP298</plasmid>
    </source>
</reference>
<proteinExistence type="predicted"/>
<name>Q6TFD4_CAETA</name>
<organism evidence="1">
    <name type="scientific">Caedibacter taeniospiralis</name>
    <dbReference type="NCBI Taxonomy" id="28907"/>
    <lineage>
        <taxon>Bacteria</taxon>
        <taxon>Pseudomonadati</taxon>
        <taxon>Pseudomonadota</taxon>
        <taxon>Gammaproteobacteria</taxon>
        <taxon>Thiotrichales</taxon>
        <taxon>Fastidiosibacteraceae</taxon>
        <taxon>Caedibacter</taxon>
    </lineage>
</organism>
<dbReference type="EMBL" id="AY422720">
    <property type="protein sequence ID" value="AAR87125.1"/>
    <property type="molecule type" value="Genomic_DNA"/>
</dbReference>
<dbReference type="RefSeq" id="WP_011178476.1">
    <property type="nucleotide sequence ID" value="NC_005915.1"/>
</dbReference>
<sequence>MIKVLIYALLSFQLLGCSMFGVKPVVINTEIETVILQNISIVDLCDISTQNVLYVDKDYNITMSNLLLYINDINESLAKSQLCLQGISDYNYSVLKQIKQK</sequence>
<evidence type="ECO:0000313" key="1">
    <source>
        <dbReference type="EMBL" id="AAR87125.1"/>
    </source>
</evidence>
<protein>
    <submittedName>
        <fullName evidence="1">Uncharacterized protein</fullName>
    </submittedName>
</protein>